<proteinExistence type="predicted"/>
<evidence type="ECO:0000256" key="1">
    <source>
        <dbReference type="SAM" id="MobiDB-lite"/>
    </source>
</evidence>
<keyword evidence="3" id="KW-1185">Reference proteome</keyword>
<dbReference type="Proteomes" id="UP000050867">
    <property type="component" value="Unassembled WGS sequence"/>
</dbReference>
<dbReference type="STRING" id="76728.AQ490_25000"/>
<accession>A0A0T6LRT7</accession>
<comment type="caution">
    <text evidence="2">The sequence shown here is derived from an EMBL/GenBank/DDBJ whole genome shotgun (WGS) entry which is preliminary data.</text>
</comment>
<feature type="compositionally biased region" description="Polar residues" evidence="1">
    <location>
        <begin position="33"/>
        <end position="42"/>
    </location>
</feature>
<protein>
    <recommendedName>
        <fullName evidence="4">ATP-grasp-modified RiPP</fullName>
    </recommendedName>
</protein>
<dbReference type="InterPro" id="IPR026496">
    <property type="entry name" value="GRASP_targ"/>
</dbReference>
<dbReference type="Pfam" id="PF14408">
    <property type="entry name" value="Actino_peptide"/>
    <property type="match status" value="1"/>
</dbReference>
<organism evidence="2 3">
    <name type="scientific">Wenjunlia vitaminophila</name>
    <name type="common">Streptomyces vitaminophilus</name>
    <dbReference type="NCBI Taxonomy" id="76728"/>
    <lineage>
        <taxon>Bacteria</taxon>
        <taxon>Bacillati</taxon>
        <taxon>Actinomycetota</taxon>
        <taxon>Actinomycetes</taxon>
        <taxon>Kitasatosporales</taxon>
        <taxon>Streptomycetaceae</taxon>
        <taxon>Wenjunlia</taxon>
    </lineage>
</organism>
<dbReference type="EMBL" id="LLZU01000022">
    <property type="protein sequence ID" value="KRV48530.1"/>
    <property type="molecule type" value="Genomic_DNA"/>
</dbReference>
<reference evidence="2 3" key="1">
    <citation type="submission" date="2015-10" db="EMBL/GenBank/DDBJ databases">
        <title>Draft genome sequence of pyrrolomycin-producing Streptomyces vitaminophilus.</title>
        <authorList>
            <person name="Graham D.E."/>
            <person name="Mahan K.M."/>
            <person name="Klingeman D.M."/>
            <person name="Hettich R.L."/>
            <person name="Parry R.J."/>
        </authorList>
    </citation>
    <scope>NUCLEOTIDE SEQUENCE [LARGE SCALE GENOMIC DNA]</scope>
    <source>
        <strain evidence="2 3">ATCC 31673</strain>
    </source>
</reference>
<dbReference type="InterPro" id="IPR025843">
    <property type="entry name" value="Actino_peptide"/>
</dbReference>
<feature type="compositionally biased region" description="Gly residues" evidence="1">
    <location>
        <begin position="43"/>
        <end position="56"/>
    </location>
</feature>
<dbReference type="NCBIfam" id="TIGR04186">
    <property type="entry name" value="GRASP_targ"/>
    <property type="match status" value="1"/>
</dbReference>
<feature type="region of interest" description="Disordered" evidence="1">
    <location>
        <begin position="26"/>
        <end position="70"/>
    </location>
</feature>
<gene>
    <name evidence="2" type="ORF">AQ490_25000</name>
</gene>
<dbReference type="AlphaFoldDB" id="A0A0T6LRT7"/>
<sequence>MPYSSASLDPATQTTVYRDITGEVVHLGRHSKTSPATETQEATGGGDSNSPGGGGAPDQRPVVRADEDEA</sequence>
<evidence type="ECO:0000313" key="2">
    <source>
        <dbReference type="EMBL" id="KRV48530.1"/>
    </source>
</evidence>
<feature type="compositionally biased region" description="Basic and acidic residues" evidence="1">
    <location>
        <begin position="61"/>
        <end position="70"/>
    </location>
</feature>
<name>A0A0T6LRT7_WENVI</name>
<evidence type="ECO:0000313" key="3">
    <source>
        <dbReference type="Proteomes" id="UP000050867"/>
    </source>
</evidence>
<evidence type="ECO:0008006" key="4">
    <source>
        <dbReference type="Google" id="ProtNLM"/>
    </source>
</evidence>